<feature type="compositionally biased region" description="Polar residues" evidence="1">
    <location>
        <begin position="627"/>
        <end position="639"/>
    </location>
</feature>
<sequence>MNRNKKNLHKVAANVLGVTLASALVTGAVAETAAPIAVFAAQQEAQTQEKIIYLNGSIQAGENADGTGQAQAVDSFEKAFALAGGQGTVMVCGMVNVSTEKKLHIPAGVKIKRNAGFTGALVKVTGKGKLTVTGDGITAQDVDVSTAESGKGAFVAAKIPQVVMPAQITLNNLAEWNTCSFPLLGFTGEGAFTWGTQVPPSSYETEMKVVFTPKDTENYDYSQVSGWDNQSKTVTRTIKVFIEALKPQVEEPAKPMAEVQIPSELKFATKEEFKNLDFANAGFKGEGVFAWEAQTEPSSYETKMNVVFTPSDIEKYDYTQTAGWNGESKKIVREVKVFIEELKENTTEPETPQPEVPETEVPETEKPETETPETTPPTEPENPDTQEPEVPQTEAPEAEVPETEKPENGGVEIEYVNPDEVVQPEEETQPEVTYQAEAGQNGEIAQEAPEALPVGSLIDETGVQVSGDFIPYYVDLQVTYNEAVNELPDAGIGEILSAYELKLWDLKEDKEYQIPEGRKVKVLIPLPENANCFSDLSIAHYLGNNRYEYFVFSKDGKTGNMTVEEKDGAEYLAFETASFSPFNVGGHQIVGPGVNSDNHKPSTGTSQSTTQTKPNTSASNSSAQSTVKPNTQKKPAQNNTTPVVQIVKTGDESKTVLYVLIGFGALIIAGLAVFFGKKKK</sequence>
<name>A0A6N2TYD1_BLAHA</name>
<gene>
    <name evidence="4" type="ORF">BHLFYP23_00170</name>
</gene>
<evidence type="ECO:0000256" key="1">
    <source>
        <dbReference type="SAM" id="MobiDB-lite"/>
    </source>
</evidence>
<protein>
    <recommendedName>
        <fullName evidence="5">Hemoglobin and hemoglobin-haptoglobin-binding protein 3</fullName>
    </recommendedName>
</protein>
<keyword evidence="3" id="KW-0732">Signal</keyword>
<keyword evidence="2" id="KW-0472">Membrane</keyword>
<accession>A0A6N2TYD1</accession>
<feature type="region of interest" description="Disordered" evidence="1">
    <location>
        <begin position="590"/>
        <end position="639"/>
    </location>
</feature>
<feature type="compositionally biased region" description="Low complexity" evidence="1">
    <location>
        <begin position="602"/>
        <end position="626"/>
    </location>
</feature>
<feature type="region of interest" description="Disordered" evidence="1">
    <location>
        <begin position="342"/>
        <end position="411"/>
    </location>
</feature>
<evidence type="ECO:0008006" key="5">
    <source>
        <dbReference type="Google" id="ProtNLM"/>
    </source>
</evidence>
<reference evidence="4" key="1">
    <citation type="submission" date="2019-11" db="EMBL/GenBank/DDBJ databases">
        <authorList>
            <person name="Feng L."/>
        </authorList>
    </citation>
    <scope>NUCLEOTIDE SEQUENCE</scope>
    <source>
        <strain evidence="4">BhanseniiLFYP23</strain>
    </source>
</reference>
<evidence type="ECO:0000313" key="4">
    <source>
        <dbReference type="EMBL" id="VYT10548.1"/>
    </source>
</evidence>
<dbReference type="EMBL" id="CACRSY010000012">
    <property type="protein sequence ID" value="VYT10548.1"/>
    <property type="molecule type" value="Genomic_DNA"/>
</dbReference>
<dbReference type="NCBIfam" id="TIGR01167">
    <property type="entry name" value="LPXTG_anchor"/>
    <property type="match status" value="1"/>
</dbReference>
<evidence type="ECO:0000256" key="2">
    <source>
        <dbReference type="SAM" id="Phobius"/>
    </source>
</evidence>
<feature type="chain" id="PRO_5026703613" description="Hemoglobin and hemoglobin-haptoglobin-binding protein 3" evidence="3">
    <location>
        <begin position="31"/>
        <end position="680"/>
    </location>
</feature>
<proteinExistence type="predicted"/>
<keyword evidence="2" id="KW-0812">Transmembrane</keyword>
<dbReference type="RefSeq" id="WP_004223001.1">
    <property type="nucleotide sequence ID" value="NZ_CACRSY010000012.1"/>
</dbReference>
<feature type="transmembrane region" description="Helical" evidence="2">
    <location>
        <begin position="656"/>
        <end position="676"/>
    </location>
</feature>
<dbReference type="AlphaFoldDB" id="A0A6N2TYD1"/>
<evidence type="ECO:0000256" key="3">
    <source>
        <dbReference type="SAM" id="SignalP"/>
    </source>
</evidence>
<keyword evidence="2" id="KW-1133">Transmembrane helix</keyword>
<feature type="signal peptide" evidence="3">
    <location>
        <begin position="1"/>
        <end position="30"/>
    </location>
</feature>
<organism evidence="4">
    <name type="scientific">Blautia hansenii</name>
    <name type="common">Ruminococcus hansenii</name>
    <dbReference type="NCBI Taxonomy" id="1322"/>
    <lineage>
        <taxon>Bacteria</taxon>
        <taxon>Bacillati</taxon>
        <taxon>Bacillota</taxon>
        <taxon>Clostridia</taxon>
        <taxon>Lachnospirales</taxon>
        <taxon>Lachnospiraceae</taxon>
        <taxon>Blautia</taxon>
    </lineage>
</organism>